<dbReference type="GO" id="GO:0005537">
    <property type="term" value="F:D-mannose binding"/>
    <property type="evidence" value="ECO:0007669"/>
    <property type="project" value="InterPro"/>
</dbReference>
<evidence type="ECO:0000256" key="2">
    <source>
        <dbReference type="ARBA" id="ARBA00022448"/>
    </source>
</evidence>
<dbReference type="InterPro" id="IPR000479">
    <property type="entry name" value="CIMR_rpt"/>
</dbReference>
<feature type="compositionally biased region" description="Gly residues" evidence="8">
    <location>
        <begin position="307"/>
        <end position="316"/>
    </location>
</feature>
<comment type="caution">
    <text evidence="11">The sequence shown here is derived from an EMBL/GenBank/DDBJ whole genome shotgun (WGS) entry which is preliminary data.</text>
</comment>
<sequence>MSSDNPCTLTLPDGTHYDLSPLSSSSADYVSQVGDVSYKLNVCRAVVSELWKIDDPENVAGFISRTGGDFSLGQVNSTLLLSPSTSEPMMYLSHGSPCPLDSQSAASTAIRFICSPSDFHAGKPVLVAALPPGDPANYCQFFFEWSTHVACPTNPKAEMQKAHYYIAFFAIFLIAFLTWFFGHTLYNRFYLKRRGLAQFPLPSFTLPKLSAGSIRNPFTRAEPTRPRFGFGRRSRAGYANVRADEGYDEEDGFAGRFSLEDDEDAEDLTGEGLQVGANAALGEETDAWRGAGAGAAGGVGRATNGTTVGGGGGHGSGKPKLGAHQGLVDI</sequence>
<dbReference type="GO" id="GO:0007034">
    <property type="term" value="P:vacuolar transport"/>
    <property type="evidence" value="ECO:0007669"/>
    <property type="project" value="TreeGrafter"/>
</dbReference>
<reference evidence="11 12" key="1">
    <citation type="submission" date="2018-11" db="EMBL/GenBank/DDBJ databases">
        <title>Genome sequence of Saitozyma podzolica DSM 27192.</title>
        <authorList>
            <person name="Aliyu H."/>
            <person name="Gorte O."/>
            <person name="Ochsenreither K."/>
        </authorList>
    </citation>
    <scope>NUCLEOTIDE SEQUENCE [LARGE SCALE GENOMIC DNA]</scope>
    <source>
        <strain evidence="11 12">DSM 27192</strain>
    </source>
</reference>
<evidence type="ECO:0000313" key="11">
    <source>
        <dbReference type="EMBL" id="RSH94620.1"/>
    </source>
</evidence>
<dbReference type="AlphaFoldDB" id="A0A427YU16"/>
<dbReference type="OrthoDB" id="4504960at2759"/>
<dbReference type="Pfam" id="PF00878">
    <property type="entry name" value="CIMR"/>
    <property type="match status" value="1"/>
</dbReference>
<feature type="domain" description="MRH" evidence="10">
    <location>
        <begin position="5"/>
        <end position="153"/>
    </location>
</feature>
<evidence type="ECO:0000256" key="9">
    <source>
        <dbReference type="SAM" id="Phobius"/>
    </source>
</evidence>
<name>A0A427YU16_9TREE</name>
<organism evidence="11 12">
    <name type="scientific">Saitozyma podzolica</name>
    <dbReference type="NCBI Taxonomy" id="1890683"/>
    <lineage>
        <taxon>Eukaryota</taxon>
        <taxon>Fungi</taxon>
        <taxon>Dikarya</taxon>
        <taxon>Basidiomycota</taxon>
        <taxon>Agaricomycotina</taxon>
        <taxon>Tremellomycetes</taxon>
        <taxon>Tremellales</taxon>
        <taxon>Trimorphomycetaceae</taxon>
        <taxon>Saitozyma</taxon>
    </lineage>
</organism>
<evidence type="ECO:0000256" key="1">
    <source>
        <dbReference type="ARBA" id="ARBA00004308"/>
    </source>
</evidence>
<dbReference type="STRING" id="1890683.A0A427YU16"/>
<evidence type="ECO:0000256" key="3">
    <source>
        <dbReference type="ARBA" id="ARBA00022692"/>
    </source>
</evidence>
<keyword evidence="4" id="KW-0732">Signal</keyword>
<evidence type="ECO:0000313" key="12">
    <source>
        <dbReference type="Proteomes" id="UP000279259"/>
    </source>
</evidence>
<evidence type="ECO:0000256" key="5">
    <source>
        <dbReference type="ARBA" id="ARBA00022989"/>
    </source>
</evidence>
<protein>
    <recommendedName>
        <fullName evidence="10">MRH domain-containing protein</fullName>
    </recommendedName>
</protein>
<keyword evidence="3 9" id="KW-0812">Transmembrane</keyword>
<proteinExistence type="predicted"/>
<dbReference type="GO" id="GO:0038023">
    <property type="term" value="F:signaling receptor activity"/>
    <property type="evidence" value="ECO:0007669"/>
    <property type="project" value="InterPro"/>
</dbReference>
<keyword evidence="6 9" id="KW-0472">Membrane</keyword>
<evidence type="ECO:0000259" key="10">
    <source>
        <dbReference type="PROSITE" id="PS51914"/>
    </source>
</evidence>
<evidence type="ECO:0000256" key="6">
    <source>
        <dbReference type="ARBA" id="ARBA00023136"/>
    </source>
</evidence>
<dbReference type="GO" id="GO:0000139">
    <property type="term" value="C:Golgi membrane"/>
    <property type="evidence" value="ECO:0007669"/>
    <property type="project" value="UniProtKB-SubCell"/>
</dbReference>
<dbReference type="SUPFAM" id="SSF50911">
    <property type="entry name" value="Mannose 6-phosphate receptor domain"/>
    <property type="match status" value="1"/>
</dbReference>
<accession>A0A427YU16</accession>
<feature type="region of interest" description="Disordered" evidence="8">
    <location>
        <begin position="291"/>
        <end position="330"/>
    </location>
</feature>
<dbReference type="GO" id="GO:0010008">
    <property type="term" value="C:endosome membrane"/>
    <property type="evidence" value="ECO:0007669"/>
    <property type="project" value="UniProtKB-SubCell"/>
</dbReference>
<dbReference type="PROSITE" id="PS51914">
    <property type="entry name" value="MRH"/>
    <property type="match status" value="1"/>
</dbReference>
<keyword evidence="12" id="KW-1185">Reference proteome</keyword>
<comment type="subcellular location">
    <subcellularLocation>
        <location evidence="1">Endomembrane system</location>
    </subcellularLocation>
</comment>
<keyword evidence="5 9" id="KW-1133">Transmembrane helix</keyword>
<dbReference type="InterPro" id="IPR044865">
    <property type="entry name" value="MRH_dom"/>
</dbReference>
<keyword evidence="2" id="KW-0813">Transport</keyword>
<dbReference type="GO" id="GO:0005770">
    <property type="term" value="C:late endosome"/>
    <property type="evidence" value="ECO:0007669"/>
    <property type="project" value="TreeGrafter"/>
</dbReference>
<dbReference type="Gene3D" id="2.70.130.10">
    <property type="entry name" value="Mannose-6-phosphate receptor binding domain"/>
    <property type="match status" value="1"/>
</dbReference>
<feature type="compositionally biased region" description="Gly residues" evidence="8">
    <location>
        <begin position="291"/>
        <end position="300"/>
    </location>
</feature>
<dbReference type="Proteomes" id="UP000279259">
    <property type="component" value="Unassembled WGS sequence"/>
</dbReference>
<dbReference type="InterPro" id="IPR009011">
    <property type="entry name" value="Man6P_isomerase_rcpt-bd_dom_sf"/>
</dbReference>
<dbReference type="PANTHER" id="PTHR15071:SF0">
    <property type="entry name" value="MANNOSE 6-PHOSPHATE RECEPTOR-LIKE PROTEIN 1"/>
    <property type="match status" value="1"/>
</dbReference>
<evidence type="ECO:0000256" key="8">
    <source>
        <dbReference type="SAM" id="MobiDB-lite"/>
    </source>
</evidence>
<keyword evidence="7" id="KW-1015">Disulfide bond</keyword>
<gene>
    <name evidence="11" type="ORF">EHS25_004424</name>
</gene>
<evidence type="ECO:0000256" key="7">
    <source>
        <dbReference type="ARBA" id="ARBA00023157"/>
    </source>
</evidence>
<feature type="transmembrane region" description="Helical" evidence="9">
    <location>
        <begin position="164"/>
        <end position="186"/>
    </location>
</feature>
<evidence type="ECO:0000256" key="4">
    <source>
        <dbReference type="ARBA" id="ARBA00022729"/>
    </source>
</evidence>
<dbReference type="PANTHER" id="PTHR15071">
    <property type="entry name" value="MANNOSE-6-PHOSPHATE RECEPTOR FAMILY MEMBER"/>
    <property type="match status" value="1"/>
</dbReference>
<dbReference type="EMBL" id="RSCD01000002">
    <property type="protein sequence ID" value="RSH94620.1"/>
    <property type="molecule type" value="Genomic_DNA"/>
</dbReference>